<dbReference type="Proteomes" id="UP001163603">
    <property type="component" value="Chromosome 14"/>
</dbReference>
<sequence length="170" mass="18637">MESICGPRRYLAVYFSAIASSAMSYWFSKLPAVGASGAICGSVGSLAVFVTRHRDISGHGREDLQHIAQTIGLLYKGIDNWGHVSISLFLSLCVYVKFLPYKYENELVLVNVLEGACLVELQCHGFLVGFSLEIRLGHDPKIKICNEAKRVNPDLLVMGTTPKLGFLGVM</sequence>
<protein>
    <submittedName>
        <fullName evidence="1">Uncharacterized protein</fullName>
    </submittedName>
</protein>
<organism evidence="1 2">
    <name type="scientific">Pistacia integerrima</name>
    <dbReference type="NCBI Taxonomy" id="434235"/>
    <lineage>
        <taxon>Eukaryota</taxon>
        <taxon>Viridiplantae</taxon>
        <taxon>Streptophyta</taxon>
        <taxon>Embryophyta</taxon>
        <taxon>Tracheophyta</taxon>
        <taxon>Spermatophyta</taxon>
        <taxon>Magnoliopsida</taxon>
        <taxon>eudicotyledons</taxon>
        <taxon>Gunneridae</taxon>
        <taxon>Pentapetalae</taxon>
        <taxon>rosids</taxon>
        <taxon>malvids</taxon>
        <taxon>Sapindales</taxon>
        <taxon>Anacardiaceae</taxon>
        <taxon>Pistacia</taxon>
    </lineage>
</organism>
<evidence type="ECO:0000313" key="1">
    <source>
        <dbReference type="EMBL" id="KAJ0011058.1"/>
    </source>
</evidence>
<name>A0ACC0X5Z5_9ROSI</name>
<gene>
    <name evidence="1" type="ORF">Pint_33925</name>
</gene>
<keyword evidence="2" id="KW-1185">Reference proteome</keyword>
<dbReference type="EMBL" id="CM047749">
    <property type="protein sequence ID" value="KAJ0011058.1"/>
    <property type="molecule type" value="Genomic_DNA"/>
</dbReference>
<reference evidence="2" key="1">
    <citation type="journal article" date="2023" name="G3 (Bethesda)">
        <title>Genome assembly and association tests identify interacting loci associated with vigor, precocity, and sex in interspecific pistachio rootstocks.</title>
        <authorList>
            <person name="Palmer W."/>
            <person name="Jacygrad E."/>
            <person name="Sagayaradj S."/>
            <person name="Cavanaugh K."/>
            <person name="Han R."/>
            <person name="Bertier L."/>
            <person name="Beede B."/>
            <person name="Kafkas S."/>
            <person name="Golino D."/>
            <person name="Preece J."/>
            <person name="Michelmore R."/>
        </authorList>
    </citation>
    <scope>NUCLEOTIDE SEQUENCE [LARGE SCALE GENOMIC DNA]</scope>
</reference>
<comment type="caution">
    <text evidence="1">The sequence shown here is derived from an EMBL/GenBank/DDBJ whole genome shotgun (WGS) entry which is preliminary data.</text>
</comment>
<proteinExistence type="predicted"/>
<accession>A0ACC0X5Z5</accession>
<evidence type="ECO:0000313" key="2">
    <source>
        <dbReference type="Proteomes" id="UP001163603"/>
    </source>
</evidence>